<dbReference type="InterPro" id="IPR004176">
    <property type="entry name" value="Clp_R_N"/>
</dbReference>
<keyword evidence="1" id="KW-0677">Repeat</keyword>
<name>A0A6G6W8U4_9ACTN</name>
<dbReference type="SUPFAM" id="SSF81923">
    <property type="entry name" value="Double Clp-N motif"/>
    <property type="match status" value="2"/>
</dbReference>
<sequence length="451" mass="48022">MLERFTQTARRVMAGAQELAAEAGAAEVRPAHLLAALVRTEDTLAVAVLAQLGAPPGELQRVVAGLSAQYADGLDAEDAAAQALLGIDLDDVIGRMDRDLGGVPGRPAYGRGRQRFGSGAKKVLELSLREAVRLRDGFIGSEHLLLGLVRQDDAVTRATLEAFDLTGDAVAAGGRRGGPPGRPVPAPGSNSHLVVPGCPGLPPWGPGRPSPEGGAMTQTQQQPWPTQLTLPGQAAAPEGPVDMVNMYVFHFAFRRDLGRFLDVVPGTPVEDAAAWRRLAGRWDLFADQLHHHHEAEDAVLWPWLRERVSGADLVVLDAMASEHDAIDPALAAVAPAFQALTAGPDADAKAALVAALHEAHACLDRHLAHEETDAIRIMQAVMSDADWKALEKRFGEGQPKSGVLVMVPWALDGLAPRDLDAVLGRAPLPLRVLRRVLAPGFARREREVFGS</sequence>
<evidence type="ECO:0000256" key="2">
    <source>
        <dbReference type="SAM" id="MobiDB-lite"/>
    </source>
</evidence>
<evidence type="ECO:0000313" key="4">
    <source>
        <dbReference type="EMBL" id="QIG41771.1"/>
    </source>
</evidence>
<organism evidence="4 5">
    <name type="scientific">Nocardioides anomalus</name>
    <dbReference type="NCBI Taxonomy" id="2712223"/>
    <lineage>
        <taxon>Bacteria</taxon>
        <taxon>Bacillati</taxon>
        <taxon>Actinomycetota</taxon>
        <taxon>Actinomycetes</taxon>
        <taxon>Propionibacteriales</taxon>
        <taxon>Nocardioidaceae</taxon>
        <taxon>Nocardioides</taxon>
    </lineage>
</organism>
<feature type="compositionally biased region" description="Low complexity" evidence="2">
    <location>
        <begin position="210"/>
        <end position="222"/>
    </location>
</feature>
<dbReference type="AlphaFoldDB" id="A0A6G6W8U4"/>
<protein>
    <recommendedName>
        <fullName evidence="3">Clp R domain-containing protein</fullName>
    </recommendedName>
</protein>
<accession>A0A6G6W8U4</accession>
<feature type="domain" description="Clp R" evidence="3">
    <location>
        <begin position="2"/>
        <end position="182"/>
    </location>
</feature>
<keyword evidence="5" id="KW-1185">Reference proteome</keyword>
<dbReference type="RefSeq" id="WP_165228420.1">
    <property type="nucleotide sequence ID" value="NZ_CP049257.1"/>
</dbReference>
<dbReference type="InterPro" id="IPR012312">
    <property type="entry name" value="Hemerythrin-like"/>
</dbReference>
<dbReference type="CDD" id="cd12108">
    <property type="entry name" value="Hr-like"/>
    <property type="match status" value="1"/>
</dbReference>
<dbReference type="Pfam" id="PF01814">
    <property type="entry name" value="Hemerythrin"/>
    <property type="match status" value="1"/>
</dbReference>
<feature type="compositionally biased region" description="Pro residues" evidence="2">
    <location>
        <begin position="199"/>
        <end position="209"/>
    </location>
</feature>
<dbReference type="EMBL" id="CP049257">
    <property type="protein sequence ID" value="QIG41771.1"/>
    <property type="molecule type" value="Genomic_DNA"/>
</dbReference>
<evidence type="ECO:0000259" key="3">
    <source>
        <dbReference type="PROSITE" id="PS51903"/>
    </source>
</evidence>
<feature type="region of interest" description="Disordered" evidence="2">
    <location>
        <begin position="170"/>
        <end position="222"/>
    </location>
</feature>
<dbReference type="Gene3D" id="1.20.120.520">
    <property type="entry name" value="nmb1532 protein domain like"/>
    <property type="match status" value="1"/>
</dbReference>
<gene>
    <name evidence="4" type="ORF">G5V58_02345</name>
</gene>
<evidence type="ECO:0000313" key="5">
    <source>
        <dbReference type="Proteomes" id="UP000502996"/>
    </source>
</evidence>
<evidence type="ECO:0000256" key="1">
    <source>
        <dbReference type="PROSITE-ProRule" id="PRU01251"/>
    </source>
</evidence>
<dbReference type="InterPro" id="IPR036628">
    <property type="entry name" value="Clp_N_dom_sf"/>
</dbReference>
<dbReference type="KEGG" id="nano:G5V58_02345"/>
<dbReference type="Pfam" id="PF02861">
    <property type="entry name" value="Clp_N"/>
    <property type="match status" value="2"/>
</dbReference>
<dbReference type="Proteomes" id="UP000502996">
    <property type="component" value="Chromosome"/>
</dbReference>
<proteinExistence type="predicted"/>
<dbReference type="PROSITE" id="PS51903">
    <property type="entry name" value="CLP_R"/>
    <property type="match status" value="1"/>
</dbReference>
<reference evidence="4 5" key="1">
    <citation type="submission" date="2020-02" db="EMBL/GenBank/DDBJ databases">
        <title>Full genome sequence of Nocardioides sp. R-3366.</title>
        <authorList>
            <person name="Im W.-T."/>
        </authorList>
    </citation>
    <scope>NUCLEOTIDE SEQUENCE [LARGE SCALE GENOMIC DNA]</scope>
    <source>
        <strain evidence="4 5">R-3366</strain>
    </source>
</reference>
<dbReference type="Gene3D" id="1.10.1780.10">
    <property type="entry name" value="Clp, N-terminal domain"/>
    <property type="match status" value="2"/>
</dbReference>